<feature type="chain" id="PRO_5032281325" evidence="5">
    <location>
        <begin position="22"/>
        <end position="336"/>
    </location>
</feature>
<evidence type="ECO:0000256" key="1">
    <source>
        <dbReference type="ARBA" id="ARBA00004561"/>
    </source>
</evidence>
<dbReference type="GO" id="GO:0009289">
    <property type="term" value="C:pilus"/>
    <property type="evidence" value="ECO:0007669"/>
    <property type="project" value="UniProtKB-SubCell"/>
</dbReference>
<comment type="subcellular location">
    <subcellularLocation>
        <location evidence="1">Fimbrium</location>
    </subcellularLocation>
</comment>
<evidence type="ECO:0000259" key="6">
    <source>
        <dbReference type="Pfam" id="PF00419"/>
    </source>
</evidence>
<feature type="signal peptide" evidence="5">
    <location>
        <begin position="1"/>
        <end position="21"/>
    </location>
</feature>
<sequence length="336" mass="35930">MRTSVVLFFVLSALLTEKSVAAVCSNASGSPTQVSYDLTSTLTKDQNQPGQGTQLVKSQDVNIQAVCPSGSSSDNSTYRSYVTNFPVVDTDGSWQYLRLDPDYIEGAMKIHDSSAGDFYPPVKYTHMGVDSNVNQGKPFNVRDSNLIFKIRIAKSFIGTVTIPQQVMFNVYVTTHSGDPLSTVVYQITYSGTITVPQSCEINAGQTVLVDFGTLYSGDFKNAGQKPDDAPVKTFNVPIQCNGSINYPANLTLRIQATADAHFTQAVASDNADVGVVIADPGGKVLTPNDLNSNIPFTTDASGKANVSLQAYPISTTGKSPAEGVFTALAFLRVDFA</sequence>
<reference evidence="8" key="1">
    <citation type="submission" date="2015-10" db="EMBL/GenBank/DDBJ databases">
        <title>Complete Genome Sequencing of Klebsiella sp. strain G5.</title>
        <authorList>
            <person name="Chan K.-G."/>
            <person name="Chen J.-W."/>
        </authorList>
    </citation>
    <scope>NUCLEOTIDE SEQUENCE [LARGE SCALE GENOMIC DNA]</scope>
    <source>
        <strain evidence="8">G5</strain>
    </source>
</reference>
<accession>A0A806XEF0</accession>
<dbReference type="EMBL" id="CP012871">
    <property type="protein sequence ID" value="ALR78153.1"/>
    <property type="molecule type" value="Genomic_DNA"/>
</dbReference>
<comment type="similarity">
    <text evidence="2">Belongs to the fimbrial protein family.</text>
</comment>
<dbReference type="SUPFAM" id="SSF49401">
    <property type="entry name" value="Bacterial adhesins"/>
    <property type="match status" value="1"/>
</dbReference>
<evidence type="ECO:0000256" key="2">
    <source>
        <dbReference type="ARBA" id="ARBA00006671"/>
    </source>
</evidence>
<dbReference type="KEGG" id="kle:AO703_18280"/>
<dbReference type="InterPro" id="IPR036937">
    <property type="entry name" value="Adhesion_dom_fimbrial_sf"/>
</dbReference>
<dbReference type="GO" id="GO:0043709">
    <property type="term" value="P:cell adhesion involved in single-species biofilm formation"/>
    <property type="evidence" value="ECO:0007669"/>
    <property type="project" value="TreeGrafter"/>
</dbReference>
<evidence type="ECO:0000313" key="8">
    <source>
        <dbReference type="Proteomes" id="UP000069162"/>
    </source>
</evidence>
<dbReference type="OrthoDB" id="8582771at2"/>
<keyword evidence="4" id="KW-0281">Fimbrium</keyword>
<dbReference type="AlphaFoldDB" id="A0A806XEF0"/>
<evidence type="ECO:0000256" key="5">
    <source>
        <dbReference type="SAM" id="SignalP"/>
    </source>
</evidence>
<organism evidence="7 8">
    <name type="scientific">[Enterobacter] lignolyticus</name>
    <dbReference type="NCBI Taxonomy" id="1334193"/>
    <lineage>
        <taxon>Bacteria</taxon>
        <taxon>Pseudomonadati</taxon>
        <taxon>Pseudomonadota</taxon>
        <taxon>Gammaproteobacteria</taxon>
        <taxon>Enterobacterales</taxon>
        <taxon>Enterobacteriaceae</taxon>
        <taxon>Pluralibacter</taxon>
    </lineage>
</organism>
<name>A0A806XEF0_9ENTR</name>
<dbReference type="Pfam" id="PF00419">
    <property type="entry name" value="Fimbrial"/>
    <property type="match status" value="1"/>
</dbReference>
<dbReference type="PANTHER" id="PTHR33420">
    <property type="entry name" value="FIMBRIAL SUBUNIT ELFA-RELATED"/>
    <property type="match status" value="1"/>
</dbReference>
<keyword evidence="3 5" id="KW-0732">Signal</keyword>
<dbReference type="InterPro" id="IPR050263">
    <property type="entry name" value="Bact_Fimbrial_Adh_Pro"/>
</dbReference>
<proteinExistence type="inferred from homology"/>
<feature type="domain" description="Fimbrial-type adhesion" evidence="6">
    <location>
        <begin position="188"/>
        <end position="335"/>
    </location>
</feature>
<gene>
    <name evidence="7" type="ORF">AO703_18280</name>
</gene>
<dbReference type="InterPro" id="IPR008966">
    <property type="entry name" value="Adhesion_dom_sf"/>
</dbReference>
<dbReference type="RefSeq" id="WP_062742096.1">
    <property type="nucleotide sequence ID" value="NZ_CP012871.1"/>
</dbReference>
<evidence type="ECO:0000313" key="7">
    <source>
        <dbReference type="EMBL" id="ALR78153.1"/>
    </source>
</evidence>
<dbReference type="InterPro" id="IPR000259">
    <property type="entry name" value="Adhesion_dom_fimbrial"/>
</dbReference>
<evidence type="ECO:0000256" key="4">
    <source>
        <dbReference type="ARBA" id="ARBA00023263"/>
    </source>
</evidence>
<dbReference type="Gene3D" id="2.60.40.1090">
    <property type="entry name" value="Fimbrial-type adhesion domain"/>
    <property type="match status" value="1"/>
</dbReference>
<dbReference type="Proteomes" id="UP000069162">
    <property type="component" value="Chromosome"/>
</dbReference>
<evidence type="ECO:0000256" key="3">
    <source>
        <dbReference type="ARBA" id="ARBA00022729"/>
    </source>
</evidence>
<dbReference type="PANTHER" id="PTHR33420:SF31">
    <property type="entry name" value="TYPE 1 FIMBRIN D-MANNOSE SPECIFIC ADHESIN"/>
    <property type="match status" value="1"/>
</dbReference>
<protein>
    <submittedName>
        <fullName evidence="7">Fimbrial protein</fullName>
    </submittedName>
</protein>